<evidence type="ECO:0000313" key="2">
    <source>
        <dbReference type="Proteomes" id="UP000267821"/>
    </source>
</evidence>
<protein>
    <submittedName>
        <fullName evidence="1">Uncharacterized protein</fullName>
    </submittedName>
</protein>
<dbReference type="Proteomes" id="UP000267821">
    <property type="component" value="Unassembled WGS sequence"/>
</dbReference>
<keyword evidence="2" id="KW-1185">Reference proteome</keyword>
<name>A0A3N4LEH8_9PEZI</name>
<accession>A0A3N4LEH8</accession>
<sequence>MYLYASRLSLHVVRHMSMWLKLLPCECPSYRIMLPSSFTAFGQVLDKVMCM</sequence>
<reference evidence="1 2" key="1">
    <citation type="journal article" date="2018" name="Nat. Ecol. Evol.">
        <title>Pezizomycetes genomes reveal the molecular basis of ectomycorrhizal truffle lifestyle.</title>
        <authorList>
            <person name="Murat C."/>
            <person name="Payen T."/>
            <person name="Noel B."/>
            <person name="Kuo A."/>
            <person name="Morin E."/>
            <person name="Chen J."/>
            <person name="Kohler A."/>
            <person name="Krizsan K."/>
            <person name="Balestrini R."/>
            <person name="Da Silva C."/>
            <person name="Montanini B."/>
            <person name="Hainaut M."/>
            <person name="Levati E."/>
            <person name="Barry K.W."/>
            <person name="Belfiori B."/>
            <person name="Cichocki N."/>
            <person name="Clum A."/>
            <person name="Dockter R.B."/>
            <person name="Fauchery L."/>
            <person name="Guy J."/>
            <person name="Iotti M."/>
            <person name="Le Tacon F."/>
            <person name="Lindquist E.A."/>
            <person name="Lipzen A."/>
            <person name="Malagnac F."/>
            <person name="Mello A."/>
            <person name="Molinier V."/>
            <person name="Miyauchi S."/>
            <person name="Poulain J."/>
            <person name="Riccioni C."/>
            <person name="Rubini A."/>
            <person name="Sitrit Y."/>
            <person name="Splivallo R."/>
            <person name="Traeger S."/>
            <person name="Wang M."/>
            <person name="Zifcakova L."/>
            <person name="Wipf D."/>
            <person name="Zambonelli A."/>
            <person name="Paolocci F."/>
            <person name="Nowrousian M."/>
            <person name="Ottonello S."/>
            <person name="Baldrian P."/>
            <person name="Spatafora J.W."/>
            <person name="Henrissat B."/>
            <person name="Nagy L.G."/>
            <person name="Aury J.M."/>
            <person name="Wincker P."/>
            <person name="Grigoriev I.V."/>
            <person name="Bonfante P."/>
            <person name="Martin F.M."/>
        </authorList>
    </citation>
    <scope>NUCLEOTIDE SEQUENCE [LARGE SCALE GENOMIC DNA]</scope>
    <source>
        <strain evidence="1 2">ATCC MYA-4762</strain>
    </source>
</reference>
<dbReference type="InParanoid" id="A0A3N4LEH8"/>
<evidence type="ECO:0000313" key="1">
    <source>
        <dbReference type="EMBL" id="RPB21297.1"/>
    </source>
</evidence>
<dbReference type="EMBL" id="ML121561">
    <property type="protein sequence ID" value="RPB21297.1"/>
    <property type="molecule type" value="Genomic_DNA"/>
</dbReference>
<dbReference type="AlphaFoldDB" id="A0A3N4LEH8"/>
<gene>
    <name evidence="1" type="ORF">L211DRAFT_840891</name>
</gene>
<organism evidence="1 2">
    <name type="scientific">Terfezia boudieri ATCC MYA-4762</name>
    <dbReference type="NCBI Taxonomy" id="1051890"/>
    <lineage>
        <taxon>Eukaryota</taxon>
        <taxon>Fungi</taxon>
        <taxon>Dikarya</taxon>
        <taxon>Ascomycota</taxon>
        <taxon>Pezizomycotina</taxon>
        <taxon>Pezizomycetes</taxon>
        <taxon>Pezizales</taxon>
        <taxon>Pezizaceae</taxon>
        <taxon>Terfezia</taxon>
    </lineage>
</organism>
<proteinExistence type="predicted"/>